<protein>
    <recommendedName>
        <fullName evidence="3">NACHT domain-containing protein</fullName>
    </recommendedName>
</protein>
<organism evidence="1 2">
    <name type="scientific">Burkholderia lata (strain ATCC 17760 / DSM 23089 / LMG 22485 / NCIMB 9086 / R18194 / 383)</name>
    <dbReference type="NCBI Taxonomy" id="482957"/>
    <lineage>
        <taxon>Bacteria</taxon>
        <taxon>Pseudomonadati</taxon>
        <taxon>Pseudomonadota</taxon>
        <taxon>Betaproteobacteria</taxon>
        <taxon>Burkholderiales</taxon>
        <taxon>Burkholderiaceae</taxon>
        <taxon>Burkholderia</taxon>
        <taxon>Burkholderia cepacia complex</taxon>
    </lineage>
</organism>
<evidence type="ECO:0000313" key="1">
    <source>
        <dbReference type="EMBL" id="VWB10385.1"/>
    </source>
</evidence>
<sequence length="1537" mass="170818">MVDHLESLRQNIRQLKPEGPEGFEGLVAAVLTDLTGRSFAIASSGSQHGRDGQSALDGGAILFEAKRYDDPIPKDKVYTKLFEISADKSSLAELYVIAATCVIPTQHINTLTEGARKLDLLLLALAWSETGLPELATLLAMAPEVSAKFIARHASVSEADLISHLSAVQANSQFHARASEVSTILRQISIAPAFALESNKRWLTTAFADSNRAKSVFGQALSPEDKSVACKLDRVNLRAELANKAFATPDGTVTAVLGADGNGKSWIFALAWSHQPDPPLTVVIVPDDVTRPPSVESCQELLISKLLTQTGATPTADAGERWLKYFDRWKSSAGISIPRLVVFVDGINQRERVDWLRFLDAMSTVVSELGGNLVFSCRRPFYRENLEHRLVAKVACVDVPEWTDDELNSLLKERGTSIANLDYRIVSSLRNPRIFGIAARLFKTDEVTAFGELSVSRLLFEHIRSGSAVEGNHVSPIKFVADICAHATSILQRVGQQQDDGDLSEFDLSMPVAGSGFGHSISRQFVVTSAGRFFDVAPENTNKYVLKDEGLPLALGLALVRTAREAQRKKRGIDEALSRILDPIAALDRTSDVLLGAILSAVLEQDSEEITAPLVRAFVSLQNVDAVRYLEFRNLFGRQPHAFLIALELATLSPDVTSNLSWLTSAADDLRGNEAFEAAIAVAIHRWLNKYSLAPERTVTVPNDPEHSEQRTKKLAKRAQELSLMIESCSPTELALLDGMVEEKSSDYSRLSLLAFLALAHRPRALFAESLRNWCFAASLNGGYRNHHREFNHLLHFNLADWTETRDALHAAARGLRSPDISSVGRWALVYVLRATGDSDDAKEAERIAEDLTGDRGQMKTWRLIEEYCATDPCDPASNAPESIDATASDYNDINLAELCRGEHQTRDHQFFTSAQTGLARFRPDAAIGVLRAWADQALTRKQDDFRLAAFELADHTVALDGCIAKRYVEKARTIAQAALDKGEDRHNEAWVAAQFALAIAFPHMSGNEQFDALINHPADKTVLQYLGFLLQPIDETQLEQALHKAICENDFVAQFRILCFAEYSHTRLTDRTKDLVLDLIESSHDHVRLSALSLIRATSQPKLLAGLAASIWSAASLDLISRKIEILHGSEALVQAAALGFIPPEACLDRIAPCSYRNFVERLGPAAVSLIAVRLNASIHHAAEFEIKRNLPDIEQCFEGHHWPSQLHISARQTDEEGIFALAKTHAERNDAWHRRQRENVEVAEEFERDLIRSGARIVIDAVSVELIKAIDKALPDTVDSWREFMLDLDDRALSNLHNVALVVAQAISERDAAASLRLFERLKRSSACIRVTFGRDRVGLDAVAVWGAFDNEEMRAFRFTRLDHIDNDHDLAMEVLAAIRMDRLAVLRDYVIDRLGRPEPAHRARAIMIAGLSPAEPWATETIDLFQDECGFLGQVYNSARYAMERHQWSRHWASQMYAATNPTDLWRNTVVLSRIVDGRFGWSEVDGTPPNPLIERFGSSLYGPIRDRIRKWKNKRHSKLFGMDFPNKAFLIDG</sequence>
<name>A0A6P2H319_BURL3</name>
<accession>A0A6P2H319</accession>
<gene>
    <name evidence="1" type="ORF">BLA15945_00312</name>
</gene>
<dbReference type="RefSeq" id="WP_174967043.1">
    <property type="nucleotide sequence ID" value="NZ_CABVPU010000001.1"/>
</dbReference>
<dbReference type="EMBL" id="CABVPU010000001">
    <property type="protein sequence ID" value="VWB10385.1"/>
    <property type="molecule type" value="Genomic_DNA"/>
</dbReference>
<dbReference type="Proteomes" id="UP000494174">
    <property type="component" value="Unassembled WGS sequence"/>
</dbReference>
<evidence type="ECO:0000313" key="2">
    <source>
        <dbReference type="Proteomes" id="UP000494174"/>
    </source>
</evidence>
<proteinExistence type="predicted"/>
<evidence type="ECO:0008006" key="3">
    <source>
        <dbReference type="Google" id="ProtNLM"/>
    </source>
</evidence>
<reference evidence="1 2" key="1">
    <citation type="submission" date="2019-09" db="EMBL/GenBank/DDBJ databases">
        <authorList>
            <person name="Depoorter E."/>
        </authorList>
    </citation>
    <scope>NUCLEOTIDE SEQUENCE [LARGE SCALE GENOMIC DNA]</scope>
    <source>
        <strain evidence="1">R-15945</strain>
    </source>
</reference>